<proteinExistence type="predicted"/>
<sequence length="40" mass="4707">MLLKSGKYLYMTTSMYFIKFSGIHGCLWLQAPNFQRSTRS</sequence>
<reference evidence="1" key="2">
    <citation type="journal article" date="2015" name="Fish Shellfish Immunol.">
        <title>Early steps in the European eel (Anguilla anguilla)-Vibrio vulnificus interaction in the gills: Role of the RtxA13 toxin.</title>
        <authorList>
            <person name="Callol A."/>
            <person name="Pajuelo D."/>
            <person name="Ebbesson L."/>
            <person name="Teles M."/>
            <person name="MacKenzie S."/>
            <person name="Amaro C."/>
        </authorList>
    </citation>
    <scope>NUCLEOTIDE SEQUENCE</scope>
</reference>
<organism evidence="1">
    <name type="scientific">Anguilla anguilla</name>
    <name type="common">European freshwater eel</name>
    <name type="synonym">Muraena anguilla</name>
    <dbReference type="NCBI Taxonomy" id="7936"/>
    <lineage>
        <taxon>Eukaryota</taxon>
        <taxon>Metazoa</taxon>
        <taxon>Chordata</taxon>
        <taxon>Craniata</taxon>
        <taxon>Vertebrata</taxon>
        <taxon>Euteleostomi</taxon>
        <taxon>Actinopterygii</taxon>
        <taxon>Neopterygii</taxon>
        <taxon>Teleostei</taxon>
        <taxon>Anguilliformes</taxon>
        <taxon>Anguillidae</taxon>
        <taxon>Anguilla</taxon>
    </lineage>
</organism>
<dbReference type="AlphaFoldDB" id="A0A0E9TXQ8"/>
<evidence type="ECO:0000313" key="1">
    <source>
        <dbReference type="EMBL" id="JAH57533.1"/>
    </source>
</evidence>
<accession>A0A0E9TXQ8</accession>
<dbReference type="EMBL" id="GBXM01051044">
    <property type="protein sequence ID" value="JAH57533.1"/>
    <property type="molecule type" value="Transcribed_RNA"/>
</dbReference>
<protein>
    <submittedName>
        <fullName evidence="1">Uncharacterized protein</fullName>
    </submittedName>
</protein>
<reference evidence="1" key="1">
    <citation type="submission" date="2014-11" db="EMBL/GenBank/DDBJ databases">
        <authorList>
            <person name="Amaro Gonzalez C."/>
        </authorList>
    </citation>
    <scope>NUCLEOTIDE SEQUENCE</scope>
</reference>
<name>A0A0E9TXQ8_ANGAN</name>